<name>F8DBB8_HALXS</name>
<feature type="transmembrane region" description="Helical" evidence="2">
    <location>
        <begin position="104"/>
        <end position="122"/>
    </location>
</feature>
<reference evidence="3 4" key="1">
    <citation type="journal article" date="2012" name="Stand. Genomic Sci.">
        <title>Complete genome sequence of Halopiger xanaduensis type strain (SH-6(T)).</title>
        <authorList>
            <person name="Anderson I."/>
            <person name="Tindall B.J."/>
            <person name="Rohde M."/>
            <person name="Lucas S."/>
            <person name="Han J."/>
            <person name="Lapidus A."/>
            <person name="Cheng J.F."/>
            <person name="Goodwin L."/>
            <person name="Pitluck S."/>
            <person name="Peters L."/>
            <person name="Pati A."/>
            <person name="Mikhailova N."/>
            <person name="Pagani I."/>
            <person name="Teshima H."/>
            <person name="Han C."/>
            <person name="Tapia R."/>
            <person name="Land M."/>
            <person name="Woyke T."/>
            <person name="Klenk H.P."/>
            <person name="Kyrpides N."/>
            <person name="Ivanova N."/>
        </authorList>
    </citation>
    <scope>NUCLEOTIDE SEQUENCE [LARGE SCALE GENOMIC DNA]</scope>
    <source>
        <strain evidence="4">DSM 18323 / JCM 14033 / SH-6</strain>
    </source>
</reference>
<dbReference type="STRING" id="797210.Halxa_1263"/>
<gene>
    <name evidence="3" type="ordered locus">Halxa_1263</name>
</gene>
<feature type="region of interest" description="Disordered" evidence="1">
    <location>
        <begin position="1"/>
        <end position="95"/>
    </location>
</feature>
<feature type="transmembrane region" description="Helical" evidence="2">
    <location>
        <begin position="230"/>
        <end position="256"/>
    </location>
</feature>
<dbReference type="InterPro" id="IPR002798">
    <property type="entry name" value="SpoIIM-like"/>
</dbReference>
<dbReference type="PANTHER" id="PTHR35337">
    <property type="entry name" value="SLR1478 PROTEIN"/>
    <property type="match status" value="1"/>
</dbReference>
<keyword evidence="2" id="KW-0812">Transmembrane</keyword>
<protein>
    <recommendedName>
        <fullName evidence="5">Stage II sporulation protein M</fullName>
    </recommendedName>
</protein>
<dbReference type="OrthoDB" id="86288at2157"/>
<evidence type="ECO:0000256" key="2">
    <source>
        <dbReference type="SAM" id="Phobius"/>
    </source>
</evidence>
<dbReference type="RefSeq" id="WP_013878794.1">
    <property type="nucleotide sequence ID" value="NC_015666.1"/>
</dbReference>
<sequence length="363" mass="37001">MNGPEDGATDDGSGRNPGGDEAEGEGGDGDGGFEFGPDRQTVPDERDGAGTNRTATGEDAGIAVDLADGDDRTAEPSGTGPGAEPTASSVGTGPDPATVRTWSTLLFALAVAAFGTAVVTVATTGDPAPAAGAGALGVVFGAVGAAARSGRTRLVAALAAGWDEYRRSVWFATGLFAIGTVGGIALLLAGYDLLEMVAELFEEMLSEVEDETGGIELTATFFILNNSRAFLMAIAGALTLGLLTAFVMVFNGIIIGNMGASIGQSVGLDYILVGLAPHGIFELPALFIAAGVGFRIVYRFGERLVGSRDAFFTKPYLARTAALIAFGWLLLVLAAFVEAYVTTALLEALFADRLAEMGGTTVP</sequence>
<evidence type="ECO:0000313" key="4">
    <source>
        <dbReference type="Proteomes" id="UP000006794"/>
    </source>
</evidence>
<feature type="transmembrane region" description="Helical" evidence="2">
    <location>
        <begin position="168"/>
        <end position="191"/>
    </location>
</feature>
<evidence type="ECO:0000256" key="1">
    <source>
        <dbReference type="SAM" id="MobiDB-lite"/>
    </source>
</evidence>
<evidence type="ECO:0008006" key="5">
    <source>
        <dbReference type="Google" id="ProtNLM"/>
    </source>
</evidence>
<dbReference type="PANTHER" id="PTHR35337:SF1">
    <property type="entry name" value="SLR1478 PROTEIN"/>
    <property type="match status" value="1"/>
</dbReference>
<dbReference type="EMBL" id="CP002839">
    <property type="protein sequence ID" value="AEH35896.1"/>
    <property type="molecule type" value="Genomic_DNA"/>
</dbReference>
<keyword evidence="2" id="KW-0472">Membrane</keyword>
<proteinExistence type="predicted"/>
<keyword evidence="2" id="KW-1133">Transmembrane helix</keyword>
<evidence type="ECO:0000313" key="3">
    <source>
        <dbReference type="EMBL" id="AEH35896.1"/>
    </source>
</evidence>
<dbReference type="AlphaFoldDB" id="F8DBB8"/>
<accession>F8DBB8</accession>
<dbReference type="KEGG" id="hxa:Halxa_1263"/>
<feature type="transmembrane region" description="Helical" evidence="2">
    <location>
        <begin position="128"/>
        <end position="147"/>
    </location>
</feature>
<dbReference type="HOGENOM" id="CLU_065083_0_0_2"/>
<feature type="transmembrane region" description="Helical" evidence="2">
    <location>
        <begin position="316"/>
        <end position="337"/>
    </location>
</feature>
<keyword evidence="4" id="KW-1185">Reference proteome</keyword>
<feature type="transmembrane region" description="Helical" evidence="2">
    <location>
        <begin position="268"/>
        <end position="296"/>
    </location>
</feature>
<organism evidence="3 4">
    <name type="scientific">Halopiger xanaduensis (strain DSM 18323 / JCM 14033 / SH-6)</name>
    <dbReference type="NCBI Taxonomy" id="797210"/>
    <lineage>
        <taxon>Archaea</taxon>
        <taxon>Methanobacteriati</taxon>
        <taxon>Methanobacteriota</taxon>
        <taxon>Stenosarchaea group</taxon>
        <taxon>Halobacteria</taxon>
        <taxon>Halobacteriales</taxon>
        <taxon>Natrialbaceae</taxon>
        <taxon>Halopiger</taxon>
    </lineage>
</organism>
<dbReference type="Proteomes" id="UP000006794">
    <property type="component" value="Chromosome"/>
</dbReference>
<dbReference type="Pfam" id="PF01944">
    <property type="entry name" value="SpoIIM"/>
    <property type="match status" value="1"/>
</dbReference>
<dbReference type="GeneID" id="10796233"/>
<dbReference type="eggNOG" id="arCOG01994">
    <property type="taxonomic scope" value="Archaea"/>
</dbReference>